<dbReference type="EMBL" id="JBHUCM010000082">
    <property type="protein sequence ID" value="MFD1547713.1"/>
    <property type="molecule type" value="Genomic_DNA"/>
</dbReference>
<name>A0ABW4GYX4_9ACTN</name>
<proteinExistence type="predicted"/>
<sequence length="93" mass="9956">MSVNVDDLTGLLIALVTGHRSGMKPAELGSLLQESIEEIAETPQDIAFLLSELIGLFTLHLSAAFNNWDQAAGHPVSEQWIAAMVQVAADNRG</sequence>
<evidence type="ECO:0000313" key="1">
    <source>
        <dbReference type="EMBL" id="MFD1547713.1"/>
    </source>
</evidence>
<gene>
    <name evidence="1" type="ORF">ACFSJ0_62545</name>
</gene>
<dbReference type="Proteomes" id="UP001597097">
    <property type="component" value="Unassembled WGS sequence"/>
</dbReference>
<accession>A0ABW4GYX4</accession>
<keyword evidence="2" id="KW-1185">Reference proteome</keyword>
<comment type="caution">
    <text evidence="1">The sequence shown here is derived from an EMBL/GenBank/DDBJ whole genome shotgun (WGS) entry which is preliminary data.</text>
</comment>
<organism evidence="1 2">
    <name type="scientific">Nonomuraea guangzhouensis</name>
    <dbReference type="NCBI Taxonomy" id="1291555"/>
    <lineage>
        <taxon>Bacteria</taxon>
        <taxon>Bacillati</taxon>
        <taxon>Actinomycetota</taxon>
        <taxon>Actinomycetes</taxon>
        <taxon>Streptosporangiales</taxon>
        <taxon>Streptosporangiaceae</taxon>
        <taxon>Nonomuraea</taxon>
    </lineage>
</organism>
<protein>
    <submittedName>
        <fullName evidence="1">Uncharacterized protein</fullName>
    </submittedName>
</protein>
<evidence type="ECO:0000313" key="2">
    <source>
        <dbReference type="Proteomes" id="UP001597097"/>
    </source>
</evidence>
<reference evidence="2" key="1">
    <citation type="journal article" date="2019" name="Int. J. Syst. Evol. Microbiol.">
        <title>The Global Catalogue of Microorganisms (GCM) 10K type strain sequencing project: providing services to taxonomists for standard genome sequencing and annotation.</title>
        <authorList>
            <consortium name="The Broad Institute Genomics Platform"/>
            <consortium name="The Broad Institute Genome Sequencing Center for Infectious Disease"/>
            <person name="Wu L."/>
            <person name="Ma J."/>
        </authorList>
    </citation>
    <scope>NUCLEOTIDE SEQUENCE [LARGE SCALE GENOMIC DNA]</scope>
    <source>
        <strain evidence="2">CGMCC 1.15399</strain>
    </source>
</reference>
<dbReference type="RefSeq" id="WP_219539143.1">
    <property type="nucleotide sequence ID" value="NZ_JAHKRM010000054.1"/>
</dbReference>